<evidence type="ECO:0000313" key="1">
    <source>
        <dbReference type="EMBL" id="KKK87473.1"/>
    </source>
</evidence>
<comment type="caution">
    <text evidence="1">The sequence shown here is derived from an EMBL/GenBank/DDBJ whole genome shotgun (WGS) entry which is preliminary data.</text>
</comment>
<evidence type="ECO:0008006" key="2">
    <source>
        <dbReference type="Google" id="ProtNLM"/>
    </source>
</evidence>
<gene>
    <name evidence="1" type="ORF">LCGC14_2752900</name>
</gene>
<protein>
    <recommendedName>
        <fullName evidence="2">ATPase dynein-related AAA domain-containing protein</fullName>
    </recommendedName>
</protein>
<proteinExistence type="predicted"/>
<dbReference type="InterPro" id="IPR027417">
    <property type="entry name" value="P-loop_NTPase"/>
</dbReference>
<dbReference type="AlphaFoldDB" id="A0A0F8Z1F5"/>
<dbReference type="EMBL" id="LAZR01050386">
    <property type="protein sequence ID" value="KKK87473.1"/>
    <property type="molecule type" value="Genomic_DNA"/>
</dbReference>
<name>A0A0F8Z1F5_9ZZZZ</name>
<dbReference type="SUPFAM" id="SSF52540">
    <property type="entry name" value="P-loop containing nucleoside triphosphate hydrolases"/>
    <property type="match status" value="1"/>
</dbReference>
<sequence length="236" mass="26753">MNELTSEQKRLILENKETVEKILNYEETKQEHYDKNNWRMVWDYGDVGCDYRPLHKLYACGVLHLPFGASGKLKNYALKDRRGVKEFLIETNGKTTEIEITKNEKITDELPDDLFNIVSGYSDIKKIFLLSLKSDKPVHILLEGPPASAKSLFLMEIERLGKASVILAGLATSAGIRDVLIDTPEHTIIDEIDKVKDSQDLSSLLSWMESGRIIITKNNNHTEIKGKGWVFAACNT</sequence>
<accession>A0A0F8Z1F5</accession>
<organism evidence="1">
    <name type="scientific">marine sediment metagenome</name>
    <dbReference type="NCBI Taxonomy" id="412755"/>
    <lineage>
        <taxon>unclassified sequences</taxon>
        <taxon>metagenomes</taxon>
        <taxon>ecological metagenomes</taxon>
    </lineage>
</organism>
<feature type="non-terminal residue" evidence="1">
    <location>
        <position position="236"/>
    </location>
</feature>
<reference evidence="1" key="1">
    <citation type="journal article" date="2015" name="Nature">
        <title>Complex archaea that bridge the gap between prokaryotes and eukaryotes.</title>
        <authorList>
            <person name="Spang A."/>
            <person name="Saw J.H."/>
            <person name="Jorgensen S.L."/>
            <person name="Zaremba-Niedzwiedzka K."/>
            <person name="Martijn J."/>
            <person name="Lind A.E."/>
            <person name="van Eijk R."/>
            <person name="Schleper C."/>
            <person name="Guy L."/>
            <person name="Ettema T.J."/>
        </authorList>
    </citation>
    <scope>NUCLEOTIDE SEQUENCE</scope>
</reference>
<dbReference type="Gene3D" id="3.40.50.300">
    <property type="entry name" value="P-loop containing nucleotide triphosphate hydrolases"/>
    <property type="match status" value="1"/>
</dbReference>